<protein>
    <submittedName>
        <fullName evidence="13">ATPase, F0 complex, subunit E, mitochondrial</fullName>
    </submittedName>
</protein>
<dbReference type="InterPro" id="IPR008386">
    <property type="entry name" value="ATP_synth_F0_esu_mt"/>
</dbReference>
<evidence type="ECO:0000313" key="13">
    <source>
        <dbReference type="EMBL" id="KID66571.1"/>
    </source>
</evidence>
<evidence type="ECO:0000256" key="7">
    <source>
        <dbReference type="ARBA" id="ARBA00023065"/>
    </source>
</evidence>
<organism evidence="13 14">
    <name type="scientific">Metarhizium anisopliae (strain ARSEF 549)</name>
    <dbReference type="NCBI Taxonomy" id="3151832"/>
    <lineage>
        <taxon>Eukaryota</taxon>
        <taxon>Fungi</taxon>
        <taxon>Dikarya</taxon>
        <taxon>Ascomycota</taxon>
        <taxon>Pezizomycotina</taxon>
        <taxon>Sordariomycetes</taxon>
        <taxon>Hypocreomycetidae</taxon>
        <taxon>Hypocreales</taxon>
        <taxon>Clavicipitaceae</taxon>
        <taxon>Metarhizium</taxon>
    </lineage>
</organism>
<evidence type="ECO:0000256" key="3">
    <source>
        <dbReference type="ARBA" id="ARBA00022448"/>
    </source>
</evidence>
<evidence type="ECO:0000313" key="14">
    <source>
        <dbReference type="Proteomes" id="UP000031186"/>
    </source>
</evidence>
<feature type="transmembrane region" description="Helical" evidence="12">
    <location>
        <begin position="86"/>
        <end position="105"/>
    </location>
</feature>
<dbReference type="GO" id="GO:0015078">
    <property type="term" value="F:proton transmembrane transporter activity"/>
    <property type="evidence" value="ECO:0007669"/>
    <property type="project" value="InterPro"/>
</dbReference>
<keyword evidence="5" id="KW-0375">Hydrogen ion transport</keyword>
<proteinExistence type="inferred from homology"/>
<keyword evidence="8" id="KW-0496">Mitochondrion</keyword>
<keyword evidence="4" id="KW-0138">CF(0)</keyword>
<dbReference type="HOGENOM" id="CLU_1310391_0_0_1"/>
<feature type="non-terminal residue" evidence="13">
    <location>
        <position position="1"/>
    </location>
</feature>
<evidence type="ECO:0000256" key="6">
    <source>
        <dbReference type="ARBA" id="ARBA00022792"/>
    </source>
</evidence>
<comment type="similarity">
    <text evidence="2">Belongs to the ATPase e subunit family.</text>
</comment>
<feature type="region of interest" description="Disordered" evidence="11">
    <location>
        <begin position="1"/>
        <end position="24"/>
    </location>
</feature>
<dbReference type="OrthoDB" id="2125027at2759"/>
<dbReference type="EMBL" id="AZNF01000005">
    <property type="protein sequence ID" value="KID66571.1"/>
    <property type="molecule type" value="Genomic_DNA"/>
</dbReference>
<reference evidence="13 14" key="1">
    <citation type="journal article" date="2014" name="Proc. Natl. Acad. Sci. U.S.A.">
        <title>Trajectory and genomic determinants of fungal-pathogen speciation and host adaptation.</title>
        <authorList>
            <person name="Hu X."/>
            <person name="Xiao G."/>
            <person name="Zheng P."/>
            <person name="Shang Y."/>
            <person name="Su Y."/>
            <person name="Zhang X."/>
            <person name="Liu X."/>
            <person name="Zhan S."/>
            <person name="St Leger R.J."/>
            <person name="Wang C."/>
        </authorList>
    </citation>
    <scope>NUCLEOTIDE SEQUENCE [LARGE SCALE GENOMIC DNA]</scope>
    <source>
        <strain evidence="13 14">ARSEF 549</strain>
    </source>
</reference>
<name>A0A0B4FLE1_METAF</name>
<dbReference type="GO" id="GO:0005743">
    <property type="term" value="C:mitochondrial inner membrane"/>
    <property type="evidence" value="ECO:0007669"/>
    <property type="project" value="UniProtKB-SubCell"/>
</dbReference>
<evidence type="ECO:0000256" key="12">
    <source>
        <dbReference type="SAM" id="Phobius"/>
    </source>
</evidence>
<dbReference type="VEuPathDB" id="FungiDB:MAN_04852"/>
<keyword evidence="9 12" id="KW-0472">Membrane</keyword>
<feature type="transmembrane region" description="Helical" evidence="12">
    <location>
        <begin position="117"/>
        <end position="139"/>
    </location>
</feature>
<dbReference type="GO" id="GO:0015986">
    <property type="term" value="P:proton motive force-driven ATP synthesis"/>
    <property type="evidence" value="ECO:0007669"/>
    <property type="project" value="InterPro"/>
</dbReference>
<evidence type="ECO:0000256" key="11">
    <source>
        <dbReference type="SAM" id="MobiDB-lite"/>
    </source>
</evidence>
<comment type="subcellular location">
    <subcellularLocation>
        <location evidence="1">Mitochondrion inner membrane</location>
    </subcellularLocation>
</comment>
<evidence type="ECO:0000256" key="10">
    <source>
        <dbReference type="ARBA" id="ARBA00023310"/>
    </source>
</evidence>
<evidence type="ECO:0000256" key="8">
    <source>
        <dbReference type="ARBA" id="ARBA00023128"/>
    </source>
</evidence>
<keyword evidence="12" id="KW-1133">Transmembrane helix</keyword>
<dbReference type="Pfam" id="PF05680">
    <property type="entry name" value="ATP-synt_E"/>
    <property type="match status" value="1"/>
</dbReference>
<dbReference type="AlphaFoldDB" id="A0A0B4FLE1"/>
<dbReference type="Proteomes" id="UP000031186">
    <property type="component" value="Unassembled WGS sequence"/>
</dbReference>
<keyword evidence="7" id="KW-0406">Ion transport</keyword>
<evidence type="ECO:0000256" key="1">
    <source>
        <dbReference type="ARBA" id="ARBA00004273"/>
    </source>
</evidence>
<sequence length="210" mass="23418">MESHTLRRPTALPPTHERPATSNEPCAMGNELPCYGPVAGRCRLSWQNCDFSRATFKSSSPCSRRNNSLEPPRQGPIDTHCQPSKYVLTSGSLLASVAHLATVISNGLDWRQRWFPALSRLPIVLRWSALAVGVFYGFSHQRTITTTQRAEHAKHEWESKQKLIDQAKAEYAKKNNPAPAAASKNDVVTDVNDPKFDLEKLLLKVSQESP</sequence>
<keyword evidence="3" id="KW-0813">Transport</keyword>
<evidence type="ECO:0000256" key="5">
    <source>
        <dbReference type="ARBA" id="ARBA00022781"/>
    </source>
</evidence>
<keyword evidence="6" id="KW-0999">Mitochondrion inner membrane</keyword>
<evidence type="ECO:0000256" key="4">
    <source>
        <dbReference type="ARBA" id="ARBA00022547"/>
    </source>
</evidence>
<feature type="region of interest" description="Disordered" evidence="11">
    <location>
        <begin position="56"/>
        <end position="77"/>
    </location>
</feature>
<keyword evidence="12" id="KW-0812">Transmembrane</keyword>
<dbReference type="GO" id="GO:0045259">
    <property type="term" value="C:proton-transporting ATP synthase complex"/>
    <property type="evidence" value="ECO:0007669"/>
    <property type="project" value="UniProtKB-KW"/>
</dbReference>
<keyword evidence="10" id="KW-0066">ATP synthesis</keyword>
<evidence type="ECO:0000256" key="9">
    <source>
        <dbReference type="ARBA" id="ARBA00023136"/>
    </source>
</evidence>
<gene>
    <name evidence="13" type="ORF">MAN_04852</name>
</gene>
<accession>A0A0B4FLE1</accession>
<evidence type="ECO:0000256" key="2">
    <source>
        <dbReference type="ARBA" id="ARBA00007333"/>
    </source>
</evidence>
<comment type="caution">
    <text evidence="13">The sequence shown here is derived from an EMBL/GenBank/DDBJ whole genome shotgun (WGS) entry which is preliminary data.</text>
</comment>
<feature type="compositionally biased region" description="Polar residues" evidence="11">
    <location>
        <begin position="56"/>
        <end position="69"/>
    </location>
</feature>
<keyword evidence="14" id="KW-1185">Reference proteome</keyword>